<accession>A0A7W3JMK3</accession>
<feature type="binding site" evidence="1">
    <location>
        <position position="135"/>
    </location>
    <ligand>
        <name>Mg(2+)</name>
        <dbReference type="ChEBI" id="CHEBI:18420"/>
        <label>1</label>
    </ligand>
</feature>
<dbReference type="AlphaFoldDB" id="A0A7W3JMK3"/>
<dbReference type="Proteomes" id="UP000526083">
    <property type="component" value="Unassembled WGS sequence"/>
</dbReference>
<keyword evidence="1" id="KW-0460">Magnesium</keyword>
<dbReference type="Gene3D" id="1.10.4080.10">
    <property type="entry name" value="ADP-ribosylation/Crystallin J1"/>
    <property type="match status" value="1"/>
</dbReference>
<gene>
    <name evidence="2" type="ORF">FHX48_000625</name>
</gene>
<proteinExistence type="predicted"/>
<dbReference type="GO" id="GO:0046872">
    <property type="term" value="F:metal ion binding"/>
    <property type="evidence" value="ECO:0007669"/>
    <property type="project" value="UniProtKB-KW"/>
</dbReference>
<evidence type="ECO:0000313" key="2">
    <source>
        <dbReference type="EMBL" id="MBA8815573.1"/>
    </source>
</evidence>
<evidence type="ECO:0000313" key="3">
    <source>
        <dbReference type="Proteomes" id="UP000526083"/>
    </source>
</evidence>
<dbReference type="EMBL" id="JACGWY010000001">
    <property type="protein sequence ID" value="MBA8815573.1"/>
    <property type="molecule type" value="Genomic_DNA"/>
</dbReference>
<comment type="caution">
    <text evidence="2">The sequence shown here is derived from an EMBL/GenBank/DDBJ whole genome shotgun (WGS) entry which is preliminary data.</text>
</comment>
<comment type="cofactor">
    <cofactor evidence="1">
        <name>Mg(2+)</name>
        <dbReference type="ChEBI" id="CHEBI:18420"/>
    </cofactor>
    <text evidence="1">Binds 2 magnesium ions per subunit.</text>
</comment>
<feature type="binding site" evidence="1">
    <location>
        <position position="136"/>
    </location>
    <ligand>
        <name>Mg(2+)</name>
        <dbReference type="ChEBI" id="CHEBI:18420"/>
        <label>1</label>
    </ligand>
</feature>
<organism evidence="2 3">
    <name type="scientific">Microbacterium halimionae</name>
    <dbReference type="NCBI Taxonomy" id="1526413"/>
    <lineage>
        <taxon>Bacteria</taxon>
        <taxon>Bacillati</taxon>
        <taxon>Actinomycetota</taxon>
        <taxon>Actinomycetes</taxon>
        <taxon>Micrococcales</taxon>
        <taxon>Microbacteriaceae</taxon>
        <taxon>Microbacterium</taxon>
    </lineage>
</organism>
<dbReference type="Pfam" id="PF03747">
    <property type="entry name" value="ADP_ribosyl_GH"/>
    <property type="match status" value="1"/>
</dbReference>
<evidence type="ECO:0000256" key="1">
    <source>
        <dbReference type="PIRSR" id="PIRSR605502-1"/>
    </source>
</evidence>
<name>A0A7W3JMK3_9MICO</name>
<dbReference type="InterPro" id="IPR036705">
    <property type="entry name" value="Ribosyl_crysJ1_sf"/>
</dbReference>
<dbReference type="RefSeq" id="WP_167048508.1">
    <property type="nucleotide sequence ID" value="NZ_JAAOZB010000002.1"/>
</dbReference>
<dbReference type="SUPFAM" id="SSF101478">
    <property type="entry name" value="ADP-ribosylglycohydrolase"/>
    <property type="match status" value="1"/>
</dbReference>
<protein>
    <recommendedName>
        <fullName evidence="4">ADP-ribosylglycohydrolase</fullName>
    </recommendedName>
</protein>
<reference evidence="2 3" key="1">
    <citation type="submission" date="2020-07" db="EMBL/GenBank/DDBJ databases">
        <title>Sequencing the genomes of 1000 actinobacteria strains.</title>
        <authorList>
            <person name="Klenk H.-P."/>
        </authorList>
    </citation>
    <scope>NUCLEOTIDE SEQUENCE [LARGE SCALE GENOMIC DNA]</scope>
    <source>
        <strain evidence="2 3">DSM 27576</strain>
    </source>
</reference>
<feature type="binding site" evidence="1">
    <location>
        <position position="133"/>
    </location>
    <ligand>
        <name>Mg(2+)</name>
        <dbReference type="ChEBI" id="CHEBI:18420"/>
        <label>1</label>
    </ligand>
</feature>
<evidence type="ECO:0008006" key="4">
    <source>
        <dbReference type="Google" id="ProtNLM"/>
    </source>
</evidence>
<sequence length="211" mass="22496">MRIAAINQDGENRSGAATLAAAMAEAFRPGSTIESILDVMETHSDFVIRRAVLLARSLAEEVGTAAGFTELFYERMLDRTWPAPMGTEPGQWSLERPWSASSIEIVPAVAGLIAVGGSDVNESLIDAASFGRDCDTIASIVGNILGASHGASSIRASWISECENVNRDLLSRLAPFVEPTFDAMAGDPRRIAGILSTRGRPWRGPDGPTPR</sequence>
<keyword evidence="3" id="KW-1185">Reference proteome</keyword>
<dbReference type="InterPro" id="IPR005502">
    <property type="entry name" value="Ribosyl_crysJ1"/>
</dbReference>
<keyword evidence="1" id="KW-0479">Metal-binding</keyword>